<dbReference type="GO" id="GO:0005634">
    <property type="term" value="C:nucleus"/>
    <property type="evidence" value="ECO:0007669"/>
    <property type="project" value="TreeGrafter"/>
</dbReference>
<evidence type="ECO:0000313" key="5">
    <source>
        <dbReference type="Proteomes" id="UP000663864"/>
    </source>
</evidence>
<keyword evidence="1" id="KW-0479">Metal-binding</keyword>
<dbReference type="PANTHER" id="PTHR10694">
    <property type="entry name" value="LYSINE-SPECIFIC DEMETHYLASE"/>
    <property type="match status" value="1"/>
</dbReference>
<evidence type="ECO:0000256" key="2">
    <source>
        <dbReference type="ARBA" id="ARBA00023004"/>
    </source>
</evidence>
<dbReference type="GO" id="GO:0046872">
    <property type="term" value="F:metal ion binding"/>
    <property type="evidence" value="ECO:0007669"/>
    <property type="project" value="UniProtKB-KW"/>
</dbReference>
<name>A0A815P6N4_9BILA</name>
<feature type="non-terminal residue" evidence="4">
    <location>
        <position position="545"/>
    </location>
</feature>
<evidence type="ECO:0000259" key="3">
    <source>
        <dbReference type="PROSITE" id="PS51184"/>
    </source>
</evidence>
<dbReference type="GO" id="GO:0006355">
    <property type="term" value="P:regulation of DNA-templated transcription"/>
    <property type="evidence" value="ECO:0007669"/>
    <property type="project" value="TreeGrafter"/>
</dbReference>
<accession>A0A815P6N4</accession>
<proteinExistence type="predicted"/>
<dbReference type="Gene3D" id="2.60.120.650">
    <property type="entry name" value="Cupin"/>
    <property type="match status" value="1"/>
</dbReference>
<feature type="domain" description="JmjC" evidence="3">
    <location>
        <begin position="1"/>
        <end position="55"/>
    </location>
</feature>
<dbReference type="InterPro" id="IPR013637">
    <property type="entry name" value="Lys_sp_deMease-like_dom"/>
</dbReference>
<dbReference type="PANTHER" id="PTHR10694:SF33">
    <property type="entry name" value="LYSINE-SPECIFIC DEMETHYLASE 5"/>
    <property type="match status" value="1"/>
</dbReference>
<protein>
    <recommendedName>
        <fullName evidence="3">JmjC domain-containing protein</fullName>
    </recommendedName>
</protein>
<reference evidence="4" key="1">
    <citation type="submission" date="2021-02" db="EMBL/GenBank/DDBJ databases">
        <authorList>
            <person name="Nowell W R."/>
        </authorList>
    </citation>
    <scope>NUCLEOTIDE SEQUENCE</scope>
</reference>
<evidence type="ECO:0000256" key="1">
    <source>
        <dbReference type="ARBA" id="ARBA00022723"/>
    </source>
</evidence>
<dbReference type="SUPFAM" id="SSF51197">
    <property type="entry name" value="Clavaminate synthase-like"/>
    <property type="match status" value="1"/>
</dbReference>
<sequence length="545" mass="64243">NKNKQNTYQHAGEFVITFSRAYHAGFNQGFNFAEANNFCPADWLSMGRCAIDHYKEMKRYSVFSHDELICKLASECQYLDPAIGDATKFELDYIGVTDADRACFELMPDDERQCDTCKTTGFLSAISCLCKPNILVCINHGDQLCSCSPKKYCLWYRYTIDEMSNMLDALRERLDLCQKWKILVNRLISNDHQNLIDFNDIEKHTTSGVLCLRDDIRIKMEEKLAEAIEYRQMAKNILKRITCKDELIENNNNDNDLKKKKKNFNDENKVTLNDINQLKNRVKSIGITFNEMKTIQNILTDCLHYQDEIKILLQSDKLQSTDVYSNYIERNNQYHIELPIIERLKLFYQASIWYELVQKTLNRTISSSKLRSLISSGQTFQVLHKQIQQKINELQIQLQQLEYWDEKTRPLTKEEPHPTLNTLEQFVKSANEANIHLNSINKIKTLINECHLWNEKFEQMQQGEHYPFLSSYEQLYEQTRHFHIDLEPLKLIEQTILQVRSLLEKTQTVFRRPDSNLTLIEVEILNKNVHKILKLENVWIKMHIT</sequence>
<evidence type="ECO:0000313" key="4">
    <source>
        <dbReference type="EMBL" id="CAF1444939.1"/>
    </source>
</evidence>
<dbReference type="AlphaFoldDB" id="A0A815P6N4"/>
<dbReference type="Pfam" id="PF08429">
    <property type="entry name" value="PLU-1"/>
    <property type="match status" value="1"/>
</dbReference>
<dbReference type="Pfam" id="PF21323">
    <property type="entry name" value="KDM5_C-hel"/>
    <property type="match status" value="1"/>
</dbReference>
<dbReference type="Proteomes" id="UP000663864">
    <property type="component" value="Unassembled WGS sequence"/>
</dbReference>
<dbReference type="GO" id="GO:0034647">
    <property type="term" value="F:histone H3K4me/H3K4me2/H3K4me3 demethylase activity"/>
    <property type="evidence" value="ECO:0007669"/>
    <property type="project" value="TreeGrafter"/>
</dbReference>
<keyword evidence="2" id="KW-0408">Iron</keyword>
<dbReference type="InterPro" id="IPR048615">
    <property type="entry name" value="KDM5_C-hel"/>
</dbReference>
<organism evidence="4 5">
    <name type="scientific">Rotaria sordida</name>
    <dbReference type="NCBI Taxonomy" id="392033"/>
    <lineage>
        <taxon>Eukaryota</taxon>
        <taxon>Metazoa</taxon>
        <taxon>Spiralia</taxon>
        <taxon>Gnathifera</taxon>
        <taxon>Rotifera</taxon>
        <taxon>Eurotatoria</taxon>
        <taxon>Bdelloidea</taxon>
        <taxon>Philodinida</taxon>
        <taxon>Philodinidae</taxon>
        <taxon>Rotaria</taxon>
    </lineage>
</organism>
<dbReference type="EMBL" id="CAJNOT010004780">
    <property type="protein sequence ID" value="CAF1444939.1"/>
    <property type="molecule type" value="Genomic_DNA"/>
</dbReference>
<dbReference type="Pfam" id="PF02373">
    <property type="entry name" value="JmjC"/>
    <property type="match status" value="1"/>
</dbReference>
<dbReference type="GO" id="GO:0000785">
    <property type="term" value="C:chromatin"/>
    <property type="evidence" value="ECO:0007669"/>
    <property type="project" value="TreeGrafter"/>
</dbReference>
<gene>
    <name evidence="4" type="ORF">ZHD862_LOCUS34997</name>
</gene>
<dbReference type="InterPro" id="IPR003347">
    <property type="entry name" value="JmjC_dom"/>
</dbReference>
<dbReference type="PROSITE" id="PS51184">
    <property type="entry name" value="JMJC"/>
    <property type="match status" value="1"/>
</dbReference>
<comment type="caution">
    <text evidence="4">The sequence shown here is derived from an EMBL/GenBank/DDBJ whole genome shotgun (WGS) entry which is preliminary data.</text>
</comment>